<dbReference type="AlphaFoldDB" id="A0A9E7KH06"/>
<gene>
    <name evidence="1" type="ORF">MUK42_13146</name>
</gene>
<organism evidence="1 2">
    <name type="scientific">Musa troglodytarum</name>
    <name type="common">fe'i banana</name>
    <dbReference type="NCBI Taxonomy" id="320322"/>
    <lineage>
        <taxon>Eukaryota</taxon>
        <taxon>Viridiplantae</taxon>
        <taxon>Streptophyta</taxon>
        <taxon>Embryophyta</taxon>
        <taxon>Tracheophyta</taxon>
        <taxon>Spermatophyta</taxon>
        <taxon>Magnoliopsida</taxon>
        <taxon>Liliopsida</taxon>
        <taxon>Zingiberales</taxon>
        <taxon>Musaceae</taxon>
        <taxon>Musa</taxon>
    </lineage>
</organism>
<name>A0A9E7KH06_9LILI</name>
<proteinExistence type="predicted"/>
<sequence length="92" mass="10127">MENLELLTTFDLAVFLRYRYATPGLVRLVDFTVIKKLREAENRGGGLVCARRCLREGSFACIECSPGLLAARVCRRLLSLPLPAVVSLAGES</sequence>
<keyword evidence="2" id="KW-1185">Reference proteome</keyword>
<accession>A0A9E7KH06</accession>
<evidence type="ECO:0000313" key="1">
    <source>
        <dbReference type="EMBL" id="URE18007.1"/>
    </source>
</evidence>
<reference evidence="1" key="1">
    <citation type="submission" date="2022-05" db="EMBL/GenBank/DDBJ databases">
        <title>The Musa troglodytarum L. genome provides insights into the mechanism of non-climacteric behaviour and enrichment of carotenoids.</title>
        <authorList>
            <person name="Wang J."/>
        </authorList>
    </citation>
    <scope>NUCLEOTIDE SEQUENCE</scope>
    <source>
        <tissue evidence="1">Leaf</tissue>
    </source>
</reference>
<dbReference type="Proteomes" id="UP001055439">
    <property type="component" value="Chromosome 7"/>
</dbReference>
<protein>
    <submittedName>
        <fullName evidence="1">Beclin 1</fullName>
    </submittedName>
</protein>
<evidence type="ECO:0000313" key="2">
    <source>
        <dbReference type="Proteomes" id="UP001055439"/>
    </source>
</evidence>
<dbReference type="EMBL" id="CP097509">
    <property type="protein sequence ID" value="URE18007.1"/>
    <property type="molecule type" value="Genomic_DNA"/>
</dbReference>
<dbReference type="OrthoDB" id="20368at2759"/>